<evidence type="ECO:0000313" key="2">
    <source>
        <dbReference type="EMBL" id="PIM99586.1"/>
    </source>
</evidence>
<keyword evidence="3" id="KW-1185">Reference proteome</keyword>
<evidence type="ECO:0000313" key="3">
    <source>
        <dbReference type="Proteomes" id="UP000231279"/>
    </source>
</evidence>
<accession>A0A2G9G2N2</accession>
<dbReference type="PANTHER" id="PTHR35274:SF2">
    <property type="entry name" value="E6-LIKE PROTEIN"/>
    <property type="match status" value="1"/>
</dbReference>
<comment type="caution">
    <text evidence="2">The sequence shown here is derived from an EMBL/GenBank/DDBJ whole genome shotgun (WGS) entry which is preliminary data.</text>
</comment>
<dbReference type="InterPro" id="IPR040290">
    <property type="entry name" value="Prot_E6-like"/>
</dbReference>
<dbReference type="STRING" id="429701.A0A2G9G2N2"/>
<dbReference type="PANTHER" id="PTHR35274">
    <property type="entry name" value="E6-LIKE PROTEIN"/>
    <property type="match status" value="1"/>
</dbReference>
<sequence>MATFAKQLFCFFVIVLYTSFQTESRGIKFFSKYDHPKKDVLSSSPTPAPQPITSHISYVPTQAPIGANYDSTPAPAPETLGSNHGLAPAPAPETFGANYGPTLAPVPAPSTLGSDNSYVEGENNWYYGLYAKGTENSKFSTEFSTENPVLSNIGFPSEQKNVFDEDREENGYLNNLSDENGFWNSNHKGYKSHKNYYNVDRSNYSPMGHELARENNYEEGYYNGNYGKSKYDVDRNNYSPTGHELARENNYEEGYYNGNYGKSKYEFDSMEEYEKQEGYADVQREFIP</sequence>
<keyword evidence="1" id="KW-0732">Signal</keyword>
<protein>
    <recommendedName>
        <fullName evidence="4">Protein E6-like</fullName>
    </recommendedName>
</protein>
<proteinExistence type="predicted"/>
<organism evidence="2 3">
    <name type="scientific">Handroanthus impetiginosus</name>
    <dbReference type="NCBI Taxonomy" id="429701"/>
    <lineage>
        <taxon>Eukaryota</taxon>
        <taxon>Viridiplantae</taxon>
        <taxon>Streptophyta</taxon>
        <taxon>Embryophyta</taxon>
        <taxon>Tracheophyta</taxon>
        <taxon>Spermatophyta</taxon>
        <taxon>Magnoliopsida</taxon>
        <taxon>eudicotyledons</taxon>
        <taxon>Gunneridae</taxon>
        <taxon>Pentapetalae</taxon>
        <taxon>asterids</taxon>
        <taxon>lamiids</taxon>
        <taxon>Lamiales</taxon>
        <taxon>Bignoniaceae</taxon>
        <taxon>Crescentiina</taxon>
        <taxon>Tabebuia alliance</taxon>
        <taxon>Handroanthus</taxon>
    </lineage>
</organism>
<feature type="chain" id="PRO_5013916823" description="Protein E6-like" evidence="1">
    <location>
        <begin position="25"/>
        <end position="288"/>
    </location>
</feature>
<reference evidence="3" key="1">
    <citation type="journal article" date="2018" name="Gigascience">
        <title>Genome assembly of the Pink Ipe (Handroanthus impetiginosus, Bignoniaceae), a highly valued, ecologically keystone Neotropical timber forest tree.</title>
        <authorList>
            <person name="Silva-Junior O.B."/>
            <person name="Grattapaglia D."/>
            <person name="Novaes E."/>
            <person name="Collevatti R.G."/>
        </authorList>
    </citation>
    <scope>NUCLEOTIDE SEQUENCE [LARGE SCALE GENOMIC DNA]</scope>
    <source>
        <strain evidence="3">cv. UFG-1</strain>
    </source>
</reference>
<dbReference type="AlphaFoldDB" id="A0A2G9G2N2"/>
<dbReference type="Proteomes" id="UP000231279">
    <property type="component" value="Unassembled WGS sequence"/>
</dbReference>
<evidence type="ECO:0008006" key="4">
    <source>
        <dbReference type="Google" id="ProtNLM"/>
    </source>
</evidence>
<dbReference type="OrthoDB" id="749662at2759"/>
<gene>
    <name evidence="2" type="ORF">CDL12_27919</name>
</gene>
<feature type="signal peptide" evidence="1">
    <location>
        <begin position="1"/>
        <end position="24"/>
    </location>
</feature>
<dbReference type="EMBL" id="NKXS01007502">
    <property type="protein sequence ID" value="PIM99586.1"/>
    <property type="molecule type" value="Genomic_DNA"/>
</dbReference>
<name>A0A2G9G2N2_9LAMI</name>
<evidence type="ECO:0000256" key="1">
    <source>
        <dbReference type="SAM" id="SignalP"/>
    </source>
</evidence>